<dbReference type="GO" id="GO:0003677">
    <property type="term" value="F:DNA binding"/>
    <property type="evidence" value="ECO:0007669"/>
    <property type="project" value="UniProtKB-KW"/>
</dbReference>
<gene>
    <name evidence="5" type="ORF">FC26_GL001274</name>
</gene>
<dbReference type="PANTHER" id="PTHR42756">
    <property type="entry name" value="TRANSCRIPTIONAL REGULATOR, MARR"/>
    <property type="match status" value="1"/>
</dbReference>
<evidence type="ECO:0000259" key="4">
    <source>
        <dbReference type="PROSITE" id="PS50995"/>
    </source>
</evidence>
<dbReference type="InterPro" id="IPR036388">
    <property type="entry name" value="WH-like_DNA-bd_sf"/>
</dbReference>
<dbReference type="Pfam" id="PF12802">
    <property type="entry name" value="MarR_2"/>
    <property type="match status" value="1"/>
</dbReference>
<dbReference type="GO" id="GO:0003700">
    <property type="term" value="F:DNA-binding transcription factor activity"/>
    <property type="evidence" value="ECO:0007669"/>
    <property type="project" value="InterPro"/>
</dbReference>
<keyword evidence="3" id="KW-0804">Transcription</keyword>
<keyword evidence="2" id="KW-0238">DNA-binding</keyword>
<dbReference type="PANTHER" id="PTHR42756:SF1">
    <property type="entry name" value="TRANSCRIPTIONAL REPRESSOR OF EMRAB OPERON"/>
    <property type="match status" value="1"/>
</dbReference>
<name>A0A0R2A3R7_9LACO</name>
<reference evidence="5 6" key="1">
    <citation type="journal article" date="2015" name="Genome Announc.">
        <title>Expanding the biotechnology potential of lactobacilli through comparative genomics of 213 strains and associated genera.</title>
        <authorList>
            <person name="Sun Z."/>
            <person name="Harris H.M."/>
            <person name="McCann A."/>
            <person name="Guo C."/>
            <person name="Argimon S."/>
            <person name="Zhang W."/>
            <person name="Yang X."/>
            <person name="Jeffery I.B."/>
            <person name="Cooney J.C."/>
            <person name="Kagawa T.F."/>
            <person name="Liu W."/>
            <person name="Song Y."/>
            <person name="Salvetti E."/>
            <person name="Wrobel A."/>
            <person name="Rasinkangas P."/>
            <person name="Parkhill J."/>
            <person name="Rea M.C."/>
            <person name="O'Sullivan O."/>
            <person name="Ritari J."/>
            <person name="Douillard F.P."/>
            <person name="Paul Ross R."/>
            <person name="Yang R."/>
            <person name="Briner A.E."/>
            <person name="Felis G.E."/>
            <person name="de Vos W.M."/>
            <person name="Barrangou R."/>
            <person name="Klaenhammer T.R."/>
            <person name="Caufield P.W."/>
            <person name="Cui Y."/>
            <person name="Zhang H."/>
            <person name="O'Toole P.W."/>
        </authorList>
    </citation>
    <scope>NUCLEOTIDE SEQUENCE [LARGE SCALE GENOMIC DNA]</scope>
    <source>
        <strain evidence="5 6">DSM 20634</strain>
    </source>
</reference>
<dbReference type="AlphaFoldDB" id="A0A0R2A3R7"/>
<evidence type="ECO:0000313" key="5">
    <source>
        <dbReference type="EMBL" id="KRM61832.1"/>
    </source>
</evidence>
<dbReference type="EMBL" id="AYYY01000020">
    <property type="protein sequence ID" value="KRM61832.1"/>
    <property type="molecule type" value="Genomic_DNA"/>
</dbReference>
<dbReference type="STRING" id="1423813.FC26_GL001274"/>
<proteinExistence type="predicted"/>
<dbReference type="RefSeq" id="WP_057778217.1">
    <property type="nucleotide sequence ID" value="NZ_AYYY01000020.1"/>
</dbReference>
<dbReference type="InterPro" id="IPR000835">
    <property type="entry name" value="HTH_MarR-typ"/>
</dbReference>
<accession>A0A0R2A3R7</accession>
<dbReference type="PROSITE" id="PS50995">
    <property type="entry name" value="HTH_MARR_2"/>
    <property type="match status" value="1"/>
</dbReference>
<dbReference type="Gene3D" id="1.10.10.10">
    <property type="entry name" value="Winged helix-like DNA-binding domain superfamily/Winged helix DNA-binding domain"/>
    <property type="match status" value="1"/>
</dbReference>
<sequence>MGVKEKDVGQYVNKLHNKIRRELDISATRNGINGAQARTLIYILVETQTHDIFQKDVEEKYSIRPSTASALLKKMEQAGLIVRQSMPEDNRRKRIIPTAKAEQARSGVLADIIQLENKLTAHVDDADLAVFFKVMAQMLENMH</sequence>
<dbReference type="Proteomes" id="UP000051733">
    <property type="component" value="Unassembled WGS sequence"/>
</dbReference>
<organism evidence="5 6">
    <name type="scientific">Paucilactobacillus vaccinostercus DSM 20634</name>
    <dbReference type="NCBI Taxonomy" id="1423813"/>
    <lineage>
        <taxon>Bacteria</taxon>
        <taxon>Bacillati</taxon>
        <taxon>Bacillota</taxon>
        <taxon>Bacilli</taxon>
        <taxon>Lactobacillales</taxon>
        <taxon>Lactobacillaceae</taxon>
        <taxon>Paucilactobacillus</taxon>
    </lineage>
</organism>
<comment type="caution">
    <text evidence="5">The sequence shown here is derived from an EMBL/GenBank/DDBJ whole genome shotgun (WGS) entry which is preliminary data.</text>
</comment>
<feature type="domain" description="HTH marR-type" evidence="4">
    <location>
        <begin position="5"/>
        <end position="140"/>
    </location>
</feature>
<keyword evidence="1" id="KW-0805">Transcription regulation</keyword>
<evidence type="ECO:0000256" key="2">
    <source>
        <dbReference type="ARBA" id="ARBA00023125"/>
    </source>
</evidence>
<keyword evidence="6" id="KW-1185">Reference proteome</keyword>
<evidence type="ECO:0000256" key="1">
    <source>
        <dbReference type="ARBA" id="ARBA00023015"/>
    </source>
</evidence>
<evidence type="ECO:0000313" key="6">
    <source>
        <dbReference type="Proteomes" id="UP000051733"/>
    </source>
</evidence>
<dbReference type="SMART" id="SM00347">
    <property type="entry name" value="HTH_MARR"/>
    <property type="match status" value="1"/>
</dbReference>
<protein>
    <recommendedName>
        <fullName evidence="4">HTH marR-type domain-containing protein</fullName>
    </recommendedName>
</protein>
<dbReference type="OrthoDB" id="384891at2"/>
<dbReference type="InterPro" id="IPR036390">
    <property type="entry name" value="WH_DNA-bd_sf"/>
</dbReference>
<dbReference type="SUPFAM" id="SSF46785">
    <property type="entry name" value="Winged helix' DNA-binding domain"/>
    <property type="match status" value="1"/>
</dbReference>
<dbReference type="PATRIC" id="fig|1423813.3.peg.1299"/>
<evidence type="ECO:0000256" key="3">
    <source>
        <dbReference type="ARBA" id="ARBA00023163"/>
    </source>
</evidence>